<dbReference type="Gene3D" id="1.10.10.1150">
    <property type="entry name" value="Coenzyme PQQ synthesis protein D (PqqD)"/>
    <property type="match status" value="1"/>
</dbReference>
<reference evidence="1 2" key="1">
    <citation type="journal article" date="2014" name="PLoS ONE">
        <title>Physiological and genomic features of a novel sulfur-oxidizing gammaproteobacterium belonging to a previously uncultivated symbiotic lineage isolated from a hydrothermal vent.</title>
        <authorList>
            <person name="Nunoura T."/>
            <person name="Takaki Y."/>
            <person name="Kazama H."/>
            <person name="Kakuta J."/>
            <person name="Shimamura S."/>
            <person name="Makita H."/>
            <person name="Hirai M."/>
            <person name="Miyazaki M."/>
            <person name="Takai K."/>
        </authorList>
    </citation>
    <scope>NUCLEOTIDE SEQUENCE [LARGE SCALE GENOMIC DNA]</scope>
    <source>
        <strain evidence="1 2">Hiromi1</strain>
    </source>
</reference>
<dbReference type="RefSeq" id="WP_041065677.1">
    <property type="nucleotide sequence ID" value="NZ_AP012273.1"/>
</dbReference>
<evidence type="ECO:0000313" key="1">
    <source>
        <dbReference type="EMBL" id="BAO43702.1"/>
    </source>
</evidence>
<evidence type="ECO:0008006" key="3">
    <source>
        <dbReference type="Google" id="ProtNLM"/>
    </source>
</evidence>
<dbReference type="KEGG" id="tbn:TBH_C0765"/>
<name>A0A7U6JHD9_9GAMM</name>
<dbReference type="Proteomes" id="UP000031631">
    <property type="component" value="Chromosome"/>
</dbReference>
<dbReference type="AlphaFoldDB" id="A0A7U6JHD9"/>
<protein>
    <recommendedName>
        <fullName evidence="3">PqqD family protein</fullName>
    </recommendedName>
</protein>
<dbReference type="EMBL" id="AP012273">
    <property type="protein sequence ID" value="BAO43702.1"/>
    <property type="molecule type" value="Genomic_DNA"/>
</dbReference>
<proteinExistence type="predicted"/>
<organism evidence="1 2">
    <name type="scientific">Thiolapillus brandeum</name>
    <dbReference type="NCBI Taxonomy" id="1076588"/>
    <lineage>
        <taxon>Bacteria</taxon>
        <taxon>Pseudomonadati</taxon>
        <taxon>Pseudomonadota</taxon>
        <taxon>Gammaproteobacteria</taxon>
        <taxon>Chromatiales</taxon>
        <taxon>Sedimenticolaceae</taxon>
        <taxon>Thiolapillus</taxon>
    </lineage>
</organism>
<gene>
    <name evidence="1" type="ORF">TBH_C0765</name>
</gene>
<dbReference type="Pfam" id="PF05402">
    <property type="entry name" value="PqqD"/>
    <property type="match status" value="1"/>
</dbReference>
<accession>A0A7U6JHD9</accession>
<keyword evidence="2" id="KW-1185">Reference proteome</keyword>
<evidence type="ECO:0000313" key="2">
    <source>
        <dbReference type="Proteomes" id="UP000031631"/>
    </source>
</evidence>
<dbReference type="OrthoDB" id="9800554at2"/>
<dbReference type="InterPro" id="IPR008792">
    <property type="entry name" value="PQQD"/>
</dbReference>
<dbReference type="InterPro" id="IPR041881">
    <property type="entry name" value="PqqD_sf"/>
</dbReference>
<sequence length="88" mass="9834">MHEEDNLNLHPDILFRAVPPEGVLVDQRVPSVMVVNATGLRMLEMIREKGSRKAVILALADEYEALAETISADVDAFLDDLRSRDMLS</sequence>